<accession>A0A1M4VVB4</accession>
<dbReference type="SUPFAM" id="SSF56925">
    <property type="entry name" value="OMPA-like"/>
    <property type="match status" value="1"/>
</dbReference>
<sequence length="235" mass="26237">MLKLRIMKKIVLLSVLIVICSTLKAQLTVGYSFGYATYNMGEMKDMLNSIQTTPPASTIGAKNMDDFPGNIYNSINVGYRIAKHEFGIKGEYHTTGGKLSKIDYSGSYEMKFILNGYKGSFYYRNYFYTFTSNKGKELFSLFGEIAPGVTFSQVKHTGYLIVEENTLDSEDDKFNANGISVLLQAGFKYHLTSNIGLQVVLGYDISSGSEFKELPYSPNINWSGVRLNGGITYSF</sequence>
<gene>
    <name evidence="1" type="ORF">SAMN05444362_10247</name>
</gene>
<name>A0A1M4VVB4_9BACT</name>
<evidence type="ECO:0000313" key="2">
    <source>
        <dbReference type="Proteomes" id="UP000184480"/>
    </source>
</evidence>
<dbReference type="InterPro" id="IPR011250">
    <property type="entry name" value="OMP/PagP_B-barrel"/>
</dbReference>
<protein>
    <recommendedName>
        <fullName evidence="3">Outer membrane protein beta-barrel domain-containing protein</fullName>
    </recommendedName>
</protein>
<dbReference type="AlphaFoldDB" id="A0A1M4VVB4"/>
<keyword evidence="2" id="KW-1185">Reference proteome</keyword>
<evidence type="ECO:0000313" key="1">
    <source>
        <dbReference type="EMBL" id="SHE72702.1"/>
    </source>
</evidence>
<evidence type="ECO:0008006" key="3">
    <source>
        <dbReference type="Google" id="ProtNLM"/>
    </source>
</evidence>
<dbReference type="STRING" id="1346286.SAMN05444362_10247"/>
<proteinExistence type="predicted"/>
<reference evidence="2" key="1">
    <citation type="submission" date="2016-11" db="EMBL/GenBank/DDBJ databases">
        <authorList>
            <person name="Varghese N."/>
            <person name="Submissions S."/>
        </authorList>
    </citation>
    <scope>NUCLEOTIDE SEQUENCE [LARGE SCALE GENOMIC DNA]</scope>
    <source>
        <strain evidence="2">DSM 27370</strain>
    </source>
</reference>
<organism evidence="1 2">
    <name type="scientific">Dysgonomonas macrotermitis</name>
    <dbReference type="NCBI Taxonomy" id="1346286"/>
    <lineage>
        <taxon>Bacteria</taxon>
        <taxon>Pseudomonadati</taxon>
        <taxon>Bacteroidota</taxon>
        <taxon>Bacteroidia</taxon>
        <taxon>Bacteroidales</taxon>
        <taxon>Dysgonomonadaceae</taxon>
        <taxon>Dysgonomonas</taxon>
    </lineage>
</organism>
<dbReference type="Proteomes" id="UP000184480">
    <property type="component" value="Unassembled WGS sequence"/>
</dbReference>
<dbReference type="EMBL" id="FQUC01000002">
    <property type="protein sequence ID" value="SHE72702.1"/>
    <property type="molecule type" value="Genomic_DNA"/>
</dbReference>